<dbReference type="RefSeq" id="WP_119374540.1">
    <property type="nucleotide sequence ID" value="NZ_QWFX01000005.1"/>
</dbReference>
<dbReference type="InterPro" id="IPR026881">
    <property type="entry name" value="WYL_dom"/>
</dbReference>
<feature type="domain" description="Helix-turn-helix type 11" evidence="1">
    <location>
        <begin position="6"/>
        <end position="59"/>
    </location>
</feature>
<dbReference type="InterPro" id="IPR051534">
    <property type="entry name" value="CBASS_pafABC_assoc_protein"/>
</dbReference>
<dbReference type="AlphaFoldDB" id="A0A399RR33"/>
<dbReference type="InterPro" id="IPR036388">
    <property type="entry name" value="WH-like_DNA-bd_sf"/>
</dbReference>
<comment type="caution">
    <text evidence="3">The sequence shown here is derived from an EMBL/GenBank/DDBJ whole genome shotgun (WGS) entry which is preliminary data.</text>
</comment>
<dbReference type="Pfam" id="PF08279">
    <property type="entry name" value="HTH_11"/>
    <property type="match status" value="1"/>
</dbReference>
<dbReference type="Pfam" id="PF13280">
    <property type="entry name" value="WYL"/>
    <property type="match status" value="1"/>
</dbReference>
<proteinExistence type="predicted"/>
<dbReference type="InterPro" id="IPR036390">
    <property type="entry name" value="WH_DNA-bd_sf"/>
</dbReference>
<evidence type="ECO:0000313" key="3">
    <source>
        <dbReference type="EMBL" id="RIJ32459.1"/>
    </source>
</evidence>
<evidence type="ECO:0000259" key="1">
    <source>
        <dbReference type="Pfam" id="PF08279"/>
    </source>
</evidence>
<dbReference type="Gene3D" id="1.10.10.10">
    <property type="entry name" value="Winged helix-like DNA-binding domain superfamily/Winged helix DNA-binding domain"/>
    <property type="match status" value="1"/>
</dbReference>
<accession>A0A399RR33</accession>
<evidence type="ECO:0000259" key="2">
    <source>
        <dbReference type="Pfam" id="PF13280"/>
    </source>
</evidence>
<dbReference type="PANTHER" id="PTHR34580:SF3">
    <property type="entry name" value="PROTEIN PAFB"/>
    <property type="match status" value="1"/>
</dbReference>
<reference evidence="3 4" key="1">
    <citation type="submission" date="2018-08" db="EMBL/GenBank/DDBJ databases">
        <title>Henriciella mobilis sp. nov., isolated from seawater.</title>
        <authorList>
            <person name="Cheng H."/>
            <person name="Wu Y.-H."/>
            <person name="Xu X.-W."/>
            <person name="Guo L.-L."/>
        </authorList>
    </citation>
    <scope>NUCLEOTIDE SEQUENCE [LARGE SCALE GENOMIC DNA]</scope>
    <source>
        <strain evidence="3 4">JN25</strain>
    </source>
</reference>
<dbReference type="InterPro" id="IPR013196">
    <property type="entry name" value="HTH_11"/>
</dbReference>
<name>A0A399RR33_9PROT</name>
<keyword evidence="4" id="KW-1185">Reference proteome</keyword>
<dbReference type="EMBL" id="QWFX01000005">
    <property type="protein sequence ID" value="RIJ32459.1"/>
    <property type="molecule type" value="Genomic_DNA"/>
</dbReference>
<dbReference type="PANTHER" id="PTHR34580">
    <property type="match status" value="1"/>
</dbReference>
<dbReference type="Proteomes" id="UP000266385">
    <property type="component" value="Unassembled WGS sequence"/>
</dbReference>
<organism evidence="3 4">
    <name type="scientific">Henriciella mobilis</name>
    <dbReference type="NCBI Taxonomy" id="2305467"/>
    <lineage>
        <taxon>Bacteria</taxon>
        <taxon>Pseudomonadati</taxon>
        <taxon>Pseudomonadota</taxon>
        <taxon>Alphaproteobacteria</taxon>
        <taxon>Hyphomonadales</taxon>
        <taxon>Hyphomonadaceae</taxon>
        <taxon>Henriciella</taxon>
    </lineage>
</organism>
<gene>
    <name evidence="3" type="ORF">D1223_00965</name>
</gene>
<evidence type="ECO:0000313" key="4">
    <source>
        <dbReference type="Proteomes" id="UP000266385"/>
    </source>
</evidence>
<dbReference type="PROSITE" id="PS52050">
    <property type="entry name" value="WYL"/>
    <property type="match status" value="1"/>
</dbReference>
<feature type="domain" description="WYL" evidence="2">
    <location>
        <begin position="140"/>
        <end position="204"/>
    </location>
</feature>
<dbReference type="OrthoDB" id="9807255at2"/>
<sequence length="236" mass="26846">MRRTERLFRIIQILRRKRRPVTGQALAEELEVSLRTLYRDMAELIAQRVPIRGEAGTGYVLERGYDLPPLMLTADELEAAVLGAKWVAARGDPALARGAEDLIAKLSSVIPAELEPVIVDAGLQPITRFGGHIEDSFDVSLVRTAIRTQSKLDIDYADEAGRTSSRTIWPFLVAYWETVRLICAWCELRQDFRHFRTDRVQAATLLDERFPERVAILRTRWNQSREAERNSSKAGD</sequence>
<protein>
    <submittedName>
        <fullName evidence="3">YafY family transcriptional regulator</fullName>
    </submittedName>
</protein>
<dbReference type="SUPFAM" id="SSF46785">
    <property type="entry name" value="Winged helix' DNA-binding domain"/>
    <property type="match status" value="1"/>
</dbReference>